<reference evidence="10" key="1">
    <citation type="submission" date="2016-04" db="EMBL/GenBank/DDBJ databases">
        <title>Comparative genomics of biotechnologically important yeasts.</title>
        <authorList>
            <consortium name="DOE Joint Genome Institute"/>
            <person name="Riley R."/>
            <person name="Haridas S."/>
            <person name="Wolfe K.H."/>
            <person name="Lopes M.R."/>
            <person name="Hittinger C.T."/>
            <person name="Goker M."/>
            <person name="Salamov A."/>
            <person name="Wisecaver J."/>
            <person name="Long T.M."/>
            <person name="Aerts A.L."/>
            <person name="Barry K."/>
            <person name="Choi C."/>
            <person name="Clum A."/>
            <person name="Coughlan A.Y."/>
            <person name="Deshpande S."/>
            <person name="Douglass A.P."/>
            <person name="Hanson S.J."/>
            <person name="Klenk H.-P."/>
            <person name="Labutti K."/>
            <person name="Lapidus A."/>
            <person name="Lindquist E."/>
            <person name="Lipzen A."/>
            <person name="Meier-Kolthoff J.P."/>
            <person name="Ohm R.A."/>
            <person name="Otillar R.P."/>
            <person name="Pangilinan J."/>
            <person name="Peng Y."/>
            <person name="Rokas A."/>
            <person name="Rosa C.A."/>
            <person name="Scheuner C."/>
            <person name="Sibirny A.A."/>
            <person name="Slot J.C."/>
            <person name="Stielow J.B."/>
            <person name="Sun H."/>
            <person name="Kurtzman C.P."/>
            <person name="Blackwell M."/>
            <person name="Grigoriev I.V."/>
            <person name="Jeffries T.W."/>
        </authorList>
    </citation>
    <scope>NUCLEOTIDE SEQUENCE [LARGE SCALE GENOMIC DNA]</scope>
    <source>
        <strain evidence="10">NRRL YB-2248</strain>
    </source>
</reference>
<gene>
    <name evidence="9" type="ORF">CANARDRAFT_26261</name>
</gene>
<dbReference type="GO" id="GO:0036503">
    <property type="term" value="P:ERAD pathway"/>
    <property type="evidence" value="ECO:0007669"/>
    <property type="project" value="UniProtKB-ARBA"/>
</dbReference>
<dbReference type="Pfam" id="PF01532">
    <property type="entry name" value="Glyco_hydro_47"/>
    <property type="match status" value="1"/>
</dbReference>
<sequence>MQLLQHGGYISTLITFSLLFLLKTCSCHLTSQYNDSEIFQSTFTKNHLEILRNETRGLFNHAWDSYMEFGFPFDEVNPLICQPNKPDFNDLNNKVKNDVMGNFSLTLFDSIDTFVIMGDKPAFEKYVQLIKDTYSDFDIDSNVQVFETTIRILGGLLSSHLYASDPRKGFSIEGYDGFLLRLAYDLGKRLILAYDNDINIPYPRTNLRKGPNKLSANLQIEQCTAGITSLILEFSLLGRLTNDPIFEYVTRNSFLNMWASRTSLDLLPMSVDAKTKMFSDQVTGIGASIDSFYEYALKYSILFDDSTLYDVWYRSYKSLLTHSQNYFGIFTNVHVSNGVSVTEWIDSLGAFFPGLLSLAGDIKNSMNLHITFLKLWNYYGVIPERWNFSGYRSEKLLLKDETYKNGDKLSGLSLEQTNEALLKNSIGLEWFPLRPEFIESTYHLYRATKDPIYLRIGESILKDFKERFAAPCGFAGILDIITNRRQDRMESFVLSETLKYLYLLFDEDNDIHTKKNGAGNLIFSTEAHPFWFDKSLAIYDLVKEDQEADLAGKLQSEEHDGIVATTVGSGFIDYYYDKFFGDDYEKQLNRYARLPYEKLARYVLRDVKFGELKSKILKDLQNHTRWVSVPTSDELVSLLKKFHLMSNDMVVTNDRLSLDEKIFSTYITPLVDIPKTVMSLDVIGLTLTKDYLCLNECQAPGINSANSFLNSKLLHNPELYLIDEAYQLSLRRPNYRINEVEMELGSPFYEIFGSVNVNGLICSKPHDTQIFEAMVGDIAKVSHSKVYRIKTKNGKSMKNWTSEQLHLIKSHQTTEQNEPEESLQITGVLPGDLFIRDCTNLRMTFEKLEVGKMDSFGDFITEDYIKRFATTKNHENLEESNDSILRVLKLNGVKLGFNEVIWVSLEWFRKEDTQSSVWFNDFGMVTLNNEVVENMRVLIEEVEE</sequence>
<name>A0A1E4T8M2_9ASCO</name>
<dbReference type="GO" id="GO:0044322">
    <property type="term" value="C:endoplasmic reticulum quality control compartment"/>
    <property type="evidence" value="ECO:0007669"/>
    <property type="project" value="GOC"/>
</dbReference>
<dbReference type="Gene3D" id="1.50.10.10">
    <property type="match status" value="1"/>
</dbReference>
<evidence type="ECO:0000256" key="5">
    <source>
        <dbReference type="PIRSR" id="PIRSR601382-1"/>
    </source>
</evidence>
<feature type="active site" description="Proton donor" evidence="5">
    <location>
        <position position="384"/>
    </location>
</feature>
<dbReference type="PANTHER" id="PTHR45679:SF5">
    <property type="entry name" value="ER DEGRADATION-ENHANCING ALPHA-MANNOSIDASE-LIKE PROTEIN 1"/>
    <property type="match status" value="1"/>
</dbReference>
<comment type="cofactor">
    <cofactor evidence="6">
        <name>Ca(2+)</name>
        <dbReference type="ChEBI" id="CHEBI:29108"/>
    </cofactor>
</comment>
<evidence type="ECO:0000256" key="8">
    <source>
        <dbReference type="SAM" id="SignalP"/>
    </source>
</evidence>
<evidence type="ECO:0000313" key="9">
    <source>
        <dbReference type="EMBL" id="ODV88106.1"/>
    </source>
</evidence>
<keyword evidence="7" id="KW-0326">Glycosidase</keyword>
<organism evidence="9 10">
    <name type="scientific">[Candida] arabinofermentans NRRL YB-2248</name>
    <dbReference type="NCBI Taxonomy" id="983967"/>
    <lineage>
        <taxon>Eukaryota</taxon>
        <taxon>Fungi</taxon>
        <taxon>Dikarya</taxon>
        <taxon>Ascomycota</taxon>
        <taxon>Saccharomycotina</taxon>
        <taxon>Pichiomycetes</taxon>
        <taxon>Pichiales</taxon>
        <taxon>Pichiaceae</taxon>
        <taxon>Ogataea</taxon>
        <taxon>Ogataea/Candida clade</taxon>
    </lineage>
</organism>
<feature type="active site" evidence="5">
    <location>
        <position position="436"/>
    </location>
</feature>
<dbReference type="GO" id="GO:0004571">
    <property type="term" value="F:mannosyl-oligosaccharide 1,2-alpha-mannosidase activity"/>
    <property type="evidence" value="ECO:0007669"/>
    <property type="project" value="InterPro"/>
</dbReference>
<dbReference type="EMBL" id="KV453847">
    <property type="protein sequence ID" value="ODV88106.1"/>
    <property type="molecule type" value="Genomic_DNA"/>
</dbReference>
<keyword evidence="7 9" id="KW-0378">Hydrolase</keyword>
<dbReference type="GO" id="GO:0005509">
    <property type="term" value="F:calcium ion binding"/>
    <property type="evidence" value="ECO:0007669"/>
    <property type="project" value="InterPro"/>
</dbReference>
<feature type="active site" description="Proton donor" evidence="5">
    <location>
        <position position="147"/>
    </location>
</feature>
<dbReference type="InterPro" id="IPR044674">
    <property type="entry name" value="EDEM1/2/3"/>
</dbReference>
<feature type="binding site" evidence="6">
    <location>
        <position position="525"/>
    </location>
    <ligand>
        <name>Ca(2+)</name>
        <dbReference type="ChEBI" id="CHEBI:29108"/>
    </ligand>
</feature>
<dbReference type="GO" id="GO:1904380">
    <property type="term" value="P:endoplasmic reticulum mannose trimming"/>
    <property type="evidence" value="ECO:0007669"/>
    <property type="project" value="InterPro"/>
</dbReference>
<evidence type="ECO:0000256" key="4">
    <source>
        <dbReference type="ARBA" id="ARBA00023180"/>
    </source>
</evidence>
<feature type="active site" evidence="5">
    <location>
        <position position="290"/>
    </location>
</feature>
<dbReference type="GO" id="GO:0016020">
    <property type="term" value="C:membrane"/>
    <property type="evidence" value="ECO:0007669"/>
    <property type="project" value="InterPro"/>
</dbReference>
<protein>
    <recommendedName>
        <fullName evidence="7">alpha-1,2-Mannosidase</fullName>
        <ecNumber evidence="7">3.2.1.-</ecNumber>
    </recommendedName>
</protein>
<dbReference type="AlphaFoldDB" id="A0A1E4T8M2"/>
<keyword evidence="6" id="KW-0106">Calcium</keyword>
<keyword evidence="8" id="KW-0732">Signal</keyword>
<dbReference type="Proteomes" id="UP000094801">
    <property type="component" value="Unassembled WGS sequence"/>
</dbReference>
<keyword evidence="4" id="KW-0325">Glycoprotein</keyword>
<comment type="subcellular location">
    <subcellularLocation>
        <location evidence="1">Endoplasmic reticulum</location>
    </subcellularLocation>
</comment>
<keyword evidence="10" id="KW-1185">Reference proteome</keyword>
<keyword evidence="3" id="KW-0256">Endoplasmic reticulum</keyword>
<evidence type="ECO:0000256" key="2">
    <source>
        <dbReference type="ARBA" id="ARBA00007658"/>
    </source>
</evidence>
<feature type="signal peptide" evidence="8">
    <location>
        <begin position="1"/>
        <end position="27"/>
    </location>
</feature>
<dbReference type="SUPFAM" id="SSF48225">
    <property type="entry name" value="Seven-hairpin glycosidases"/>
    <property type="match status" value="1"/>
</dbReference>
<evidence type="ECO:0000256" key="1">
    <source>
        <dbReference type="ARBA" id="ARBA00004240"/>
    </source>
</evidence>
<comment type="similarity">
    <text evidence="2 7">Belongs to the glycosyl hydrolase 47 family.</text>
</comment>
<evidence type="ECO:0000256" key="7">
    <source>
        <dbReference type="RuleBase" id="RU361193"/>
    </source>
</evidence>
<feature type="chain" id="PRO_5009163129" description="alpha-1,2-Mannosidase" evidence="8">
    <location>
        <begin position="28"/>
        <end position="944"/>
    </location>
</feature>
<dbReference type="STRING" id="983967.A0A1E4T8M2"/>
<dbReference type="OrthoDB" id="8118055at2759"/>
<dbReference type="PRINTS" id="PR00747">
    <property type="entry name" value="GLYHDRLASE47"/>
</dbReference>
<evidence type="ECO:0000256" key="3">
    <source>
        <dbReference type="ARBA" id="ARBA00022824"/>
    </source>
</evidence>
<dbReference type="PANTHER" id="PTHR45679">
    <property type="entry name" value="ER DEGRADATION-ENHANCING ALPHA-MANNOSIDASE-LIKE PROTEIN 2"/>
    <property type="match status" value="1"/>
</dbReference>
<dbReference type="InterPro" id="IPR036026">
    <property type="entry name" value="Seven-hairpin_glycosidases"/>
</dbReference>
<proteinExistence type="inferred from homology"/>
<dbReference type="InterPro" id="IPR012341">
    <property type="entry name" value="6hp_glycosidase-like_sf"/>
</dbReference>
<dbReference type="GO" id="GO:0005975">
    <property type="term" value="P:carbohydrate metabolic process"/>
    <property type="evidence" value="ECO:0007669"/>
    <property type="project" value="InterPro"/>
</dbReference>
<dbReference type="EC" id="3.2.1.-" evidence="7"/>
<evidence type="ECO:0000313" key="10">
    <source>
        <dbReference type="Proteomes" id="UP000094801"/>
    </source>
</evidence>
<dbReference type="InterPro" id="IPR001382">
    <property type="entry name" value="Glyco_hydro_47"/>
</dbReference>
<evidence type="ECO:0000256" key="6">
    <source>
        <dbReference type="PIRSR" id="PIRSR601382-2"/>
    </source>
</evidence>
<accession>A0A1E4T8M2</accession>
<keyword evidence="6" id="KW-0479">Metal-binding</keyword>